<dbReference type="Gene3D" id="2.20.130.20">
    <property type="match status" value="1"/>
</dbReference>
<feature type="region of interest" description="Disordered" evidence="1">
    <location>
        <begin position="1"/>
        <end position="25"/>
    </location>
</feature>
<sequence>MDERTDYGGSQQPGGAQTPPTPPKKWNSTPVLIGVAVILLLLACLFGWYYSRQQAVMEPASSQEASSQPYEPGGEPSEEAWWGLYVDDFNLPLDGTVQISSDISDTNGGFSVEYLEQVVTLDPEVPFTVEQVDARTFLLRIEGGQTLPITRLNIQSPIFSDRGYEWNIQARFNCRLEEQVELDGQPIDQPIRVEFSDQLPDPLPQGAVELYLDDGETLIPCAAAVEGNWLALTPEGMLDYATEYRVWVHPVFTTQNGFAPEEDQVLYLRTENRDFTLTMTNQQVHTLRPGEPIQLDYQLETTAGNGREVKVELFSLPGFTDYYALLQNYDHPDTSGLERIGEPVVRQMAEGANELDLPAPDFGYALVRTSVVDTKTGEEVASYKPLQVATQSVYLQAVKGQLLLWLNDSATGGPLAGYTVEFTKESAQLAQAVTDSEGVAVVNYQVPDYVVQVGGKGMPEMEGETFVVRDPAGNPVYADTTVSLQPVEDYDRPQERYYSFFYIDRALYRPTDTISFWGYVQAYRNNREPMPSNILVTLDPGGLNQQVQVPLRQDGTFQGELALDQLVSGGYSVQAEMVVAPYQDPYGDEIQNTRIIQSRWIDVKEFTTPAYTISSSVDQPLYDYGEEVQITITPTFFDGTPLPNYPLELRQFDPYKGTFTETVALTTDASGVARYTLKAGELIQGQEFSWIPKRGYFYVQIAHDGENIVHQGSYNYLPASVMIRPTLEVTSEGKAQLTVQANRLTKENITSEAQVEELVGGYYSYLGTGWEKYEVLCGEPVDMDLSVELQTSYVEPVDESYQSDTAYRTLKISNGKGTLAGITDRLDFLPDFNVNVYARVSYYENNNTILESVSASSGRTESYEAQYQEQMQKGYYFNVYRNGQPDPVQSYESFYARNYLEADVGDSLRFELWRDGEKVTQQGGRMLYTLIQDEIIQRTWAQTGFTLTHQQGYANNVMVVAAYFDGKEVWPVKNCYVRTNQESMELRLKVASDKDSYRPGDRVTLDILVEDPDGNPVASHLCVSVVDEAIFALQDQFFDVISELYGEMSFSNDYVYKYTTATGDVDPYDPYGDGGKGSGGEMAAYDSFRENFKDTAWFASATSGADGRAQVQFTLPDNITSWRVTTLAVGNNLYGGSSKDHVVTTLPFFVKPVLSAKYIDGDEISMLLQGHGTDVDAGEQISYQVRLQGDGVDQTFEDTGEAYQSVQFSFGQLAEGEYTVTATGTLGDYRDTVQLPLSVVHNNLELMVSRPLDLSQPLDLEAMRYPVTITLYDEQYAPYYQTVNRLLAHYGAGADQALARYTAKQALTQHSDPAELPQHLQTTQETFSQYQTSEGGIGYVEGWGSDLQLTLQMLLAAPDQFNLDRAAGYLNTCYQSPGATPLEQAMAEAGMLAADPTRADHVKALLTAQAPAPTLEESLYYLLGLAAAGDPEAPALYEQVVGPYKEPHQQELSLKYSTAPTQREKEQENRRLTGLAWACASLLDLQGEADAYARYFALESWYGDNLFAAVLYVQRAEKPQSSLPDFRYTPGGQSQTLSLGTAGSRTLVLTRSQMEGLGFYDVPQGVAAIAYYIGEPSEAGLAPSEDLSITKTFTQQDAGRYQVALDVVLDEEASYGYYSISDWIPSNMRLYSIDETPGLSVLSSQENQNLYFSFDWDSYVPNRFQITYTLQRTFDTSAVVDSAYLLCARTGENAQTQRTTVS</sequence>
<dbReference type="Proteomes" id="UP000886800">
    <property type="component" value="Unassembled WGS sequence"/>
</dbReference>
<evidence type="ECO:0000313" key="6">
    <source>
        <dbReference type="Proteomes" id="UP000886800"/>
    </source>
</evidence>
<feature type="domain" description="Alpha-2-macroglobulin bait region" evidence="3">
    <location>
        <begin position="899"/>
        <end position="1033"/>
    </location>
</feature>
<dbReference type="SMART" id="SM01359">
    <property type="entry name" value="A2M_N_2"/>
    <property type="match status" value="1"/>
</dbReference>
<evidence type="ECO:0000256" key="2">
    <source>
        <dbReference type="SAM" id="Phobius"/>
    </source>
</evidence>
<dbReference type="Pfam" id="PF07703">
    <property type="entry name" value="A2M_BRD"/>
    <property type="match status" value="1"/>
</dbReference>
<dbReference type="InterPro" id="IPR051802">
    <property type="entry name" value="YfhM-like"/>
</dbReference>
<keyword evidence="2" id="KW-1133">Transmembrane helix</keyword>
<dbReference type="InterPro" id="IPR001599">
    <property type="entry name" value="Macroglobln_a2"/>
</dbReference>
<dbReference type="PANTHER" id="PTHR40094:SF1">
    <property type="entry name" value="UBIQUITIN DOMAIN-CONTAINING PROTEIN"/>
    <property type="match status" value="1"/>
</dbReference>
<dbReference type="Pfam" id="PF00207">
    <property type="entry name" value="A2M"/>
    <property type="match status" value="1"/>
</dbReference>
<protein>
    <recommendedName>
        <fullName evidence="7">Alpha-2-macroglobulin domain-containing protein</fullName>
    </recommendedName>
</protein>
<feature type="compositionally biased region" description="Low complexity" evidence="1">
    <location>
        <begin position="8"/>
        <end position="18"/>
    </location>
</feature>
<comment type="caution">
    <text evidence="5">The sequence shown here is derived from an EMBL/GenBank/DDBJ whole genome shotgun (WGS) entry which is preliminary data.</text>
</comment>
<dbReference type="InterPro" id="IPR011625">
    <property type="entry name" value="A2M_N_BRD"/>
</dbReference>
<dbReference type="EMBL" id="DXES01000128">
    <property type="protein sequence ID" value="HIX65790.1"/>
    <property type="molecule type" value="Genomic_DNA"/>
</dbReference>
<evidence type="ECO:0008006" key="7">
    <source>
        <dbReference type="Google" id="ProtNLM"/>
    </source>
</evidence>
<evidence type="ECO:0000256" key="1">
    <source>
        <dbReference type="SAM" id="MobiDB-lite"/>
    </source>
</evidence>
<dbReference type="PANTHER" id="PTHR40094">
    <property type="entry name" value="ALPHA-2-MACROGLOBULIN HOMOLOG"/>
    <property type="match status" value="1"/>
</dbReference>
<reference evidence="5" key="2">
    <citation type="submission" date="2021-04" db="EMBL/GenBank/DDBJ databases">
        <authorList>
            <person name="Gilroy R."/>
        </authorList>
    </citation>
    <scope>NUCLEOTIDE SEQUENCE</scope>
    <source>
        <strain evidence="5">CHK188-5543</strain>
    </source>
</reference>
<dbReference type="SMART" id="SM01360">
    <property type="entry name" value="A2M"/>
    <property type="match status" value="1"/>
</dbReference>
<gene>
    <name evidence="5" type="ORF">H9736_06020</name>
</gene>
<evidence type="ECO:0000259" key="3">
    <source>
        <dbReference type="SMART" id="SM01359"/>
    </source>
</evidence>
<feature type="domain" description="Alpha-2-macroglobulin" evidence="4">
    <location>
        <begin position="1095"/>
        <end position="1187"/>
    </location>
</feature>
<feature type="transmembrane region" description="Helical" evidence="2">
    <location>
        <begin position="31"/>
        <end position="50"/>
    </location>
</feature>
<evidence type="ECO:0000313" key="5">
    <source>
        <dbReference type="EMBL" id="HIX65790.1"/>
    </source>
</evidence>
<proteinExistence type="predicted"/>
<accession>A0A9D1WS44</accession>
<keyword evidence="2" id="KW-0472">Membrane</keyword>
<name>A0A9D1WS44_9FIRM</name>
<reference evidence="5" key="1">
    <citation type="journal article" date="2021" name="PeerJ">
        <title>Extensive microbial diversity within the chicken gut microbiome revealed by metagenomics and culture.</title>
        <authorList>
            <person name="Gilroy R."/>
            <person name="Ravi A."/>
            <person name="Getino M."/>
            <person name="Pursley I."/>
            <person name="Horton D.L."/>
            <person name="Alikhan N.F."/>
            <person name="Baker D."/>
            <person name="Gharbi K."/>
            <person name="Hall N."/>
            <person name="Watson M."/>
            <person name="Adriaenssens E.M."/>
            <person name="Foster-Nyarko E."/>
            <person name="Jarju S."/>
            <person name="Secka A."/>
            <person name="Antonio M."/>
            <person name="Oren A."/>
            <person name="Chaudhuri R.R."/>
            <person name="La Ragione R."/>
            <person name="Hildebrand F."/>
            <person name="Pallen M.J."/>
        </authorList>
    </citation>
    <scope>NUCLEOTIDE SEQUENCE</scope>
    <source>
        <strain evidence="5">CHK188-5543</strain>
    </source>
</reference>
<keyword evidence="2" id="KW-0812">Transmembrane</keyword>
<organism evidence="5 6">
    <name type="scientific">Candidatus Anaerotruncus excrementipullorum</name>
    <dbReference type="NCBI Taxonomy" id="2838465"/>
    <lineage>
        <taxon>Bacteria</taxon>
        <taxon>Bacillati</taxon>
        <taxon>Bacillota</taxon>
        <taxon>Clostridia</taxon>
        <taxon>Eubacteriales</taxon>
        <taxon>Oscillospiraceae</taxon>
        <taxon>Anaerotruncus</taxon>
    </lineage>
</organism>
<evidence type="ECO:0000259" key="4">
    <source>
        <dbReference type="SMART" id="SM01360"/>
    </source>
</evidence>
<dbReference type="GO" id="GO:0004866">
    <property type="term" value="F:endopeptidase inhibitor activity"/>
    <property type="evidence" value="ECO:0007669"/>
    <property type="project" value="InterPro"/>
</dbReference>